<evidence type="ECO:0008006" key="3">
    <source>
        <dbReference type="Google" id="ProtNLM"/>
    </source>
</evidence>
<dbReference type="InterPro" id="IPR036397">
    <property type="entry name" value="RNaseH_sf"/>
</dbReference>
<dbReference type="OrthoDB" id="10049357at2759"/>
<protein>
    <recommendedName>
        <fullName evidence="3">Integrase catalytic domain-containing protein</fullName>
    </recommendedName>
</protein>
<comment type="caution">
    <text evidence="1">The sequence shown here is derived from an EMBL/GenBank/DDBJ whole genome shotgun (WGS) entry which is preliminary data.</text>
</comment>
<evidence type="ECO:0000313" key="2">
    <source>
        <dbReference type="Proteomes" id="UP000299102"/>
    </source>
</evidence>
<dbReference type="PANTHER" id="PTHR47331:SF1">
    <property type="entry name" value="GAG-LIKE PROTEIN"/>
    <property type="match status" value="1"/>
</dbReference>
<gene>
    <name evidence="1" type="ORF">EVAR_101853_1</name>
</gene>
<accession>A0A4C1SN13</accession>
<dbReference type="SUPFAM" id="SSF53098">
    <property type="entry name" value="Ribonuclease H-like"/>
    <property type="match status" value="1"/>
</dbReference>
<reference evidence="1 2" key="1">
    <citation type="journal article" date="2019" name="Commun. Biol.">
        <title>The bagworm genome reveals a unique fibroin gene that provides high tensile strength.</title>
        <authorList>
            <person name="Kono N."/>
            <person name="Nakamura H."/>
            <person name="Ohtoshi R."/>
            <person name="Tomita M."/>
            <person name="Numata K."/>
            <person name="Arakawa K."/>
        </authorList>
    </citation>
    <scope>NUCLEOTIDE SEQUENCE [LARGE SCALE GENOMIC DNA]</scope>
</reference>
<sequence length="139" mass="15890">MICEKFWITKLRPTVRKVAKACRLCQIRHARPITPKMADLPEGRLAFRQKPFTHTGVDYFGPMEVTVGRRREKRWAALFTCLTTRAVHMEIASSLSADSMIMALRRYMARRGQPDTLYSDHGTNFAVAAAELARAHLEI</sequence>
<keyword evidence="2" id="KW-1185">Reference proteome</keyword>
<organism evidence="1 2">
    <name type="scientific">Eumeta variegata</name>
    <name type="common">Bagworm moth</name>
    <name type="synonym">Eumeta japonica</name>
    <dbReference type="NCBI Taxonomy" id="151549"/>
    <lineage>
        <taxon>Eukaryota</taxon>
        <taxon>Metazoa</taxon>
        <taxon>Ecdysozoa</taxon>
        <taxon>Arthropoda</taxon>
        <taxon>Hexapoda</taxon>
        <taxon>Insecta</taxon>
        <taxon>Pterygota</taxon>
        <taxon>Neoptera</taxon>
        <taxon>Endopterygota</taxon>
        <taxon>Lepidoptera</taxon>
        <taxon>Glossata</taxon>
        <taxon>Ditrysia</taxon>
        <taxon>Tineoidea</taxon>
        <taxon>Psychidae</taxon>
        <taxon>Oiketicinae</taxon>
        <taxon>Eumeta</taxon>
    </lineage>
</organism>
<dbReference type="Gene3D" id="3.30.420.10">
    <property type="entry name" value="Ribonuclease H-like superfamily/Ribonuclease H"/>
    <property type="match status" value="1"/>
</dbReference>
<dbReference type="EMBL" id="BGZK01000010">
    <property type="protein sequence ID" value="GBP03522.1"/>
    <property type="molecule type" value="Genomic_DNA"/>
</dbReference>
<dbReference type="AlphaFoldDB" id="A0A4C1SN13"/>
<dbReference type="InterPro" id="IPR012337">
    <property type="entry name" value="RNaseH-like_sf"/>
</dbReference>
<dbReference type="GO" id="GO:0003676">
    <property type="term" value="F:nucleic acid binding"/>
    <property type="evidence" value="ECO:0007669"/>
    <property type="project" value="InterPro"/>
</dbReference>
<evidence type="ECO:0000313" key="1">
    <source>
        <dbReference type="EMBL" id="GBP03522.1"/>
    </source>
</evidence>
<dbReference type="PANTHER" id="PTHR47331">
    <property type="entry name" value="PHD-TYPE DOMAIN-CONTAINING PROTEIN"/>
    <property type="match status" value="1"/>
</dbReference>
<name>A0A4C1SN13_EUMVA</name>
<dbReference type="Proteomes" id="UP000299102">
    <property type="component" value="Unassembled WGS sequence"/>
</dbReference>
<dbReference type="STRING" id="151549.A0A4C1SN13"/>
<proteinExistence type="predicted"/>